<comment type="caution">
    <text evidence="7">The sequence shown here is derived from an EMBL/GenBank/DDBJ whole genome shotgun (WGS) entry which is preliminary data.</text>
</comment>
<keyword evidence="3" id="KW-0547">Nucleotide-binding</keyword>
<dbReference type="InterPro" id="IPR002173">
    <property type="entry name" value="Carboh/pur_kinase_PfkB_CS"/>
</dbReference>
<keyword evidence="5" id="KW-0067">ATP-binding</keyword>
<evidence type="ECO:0000256" key="5">
    <source>
        <dbReference type="ARBA" id="ARBA00022840"/>
    </source>
</evidence>
<reference evidence="7 8" key="1">
    <citation type="submission" date="2009-04" db="EMBL/GenBank/DDBJ databases">
        <authorList>
            <person name="Qin X."/>
            <person name="Bachman B."/>
            <person name="Battles P."/>
            <person name="Bell A."/>
            <person name="Bess C."/>
            <person name="Bickham C."/>
            <person name="Chaboub L."/>
            <person name="Chen D."/>
            <person name="Coyle M."/>
            <person name="Deiros D.R."/>
            <person name="Dinh H."/>
            <person name="Forbes L."/>
            <person name="Fowler G."/>
            <person name="Francisco L."/>
            <person name="Fu Q."/>
            <person name="Gubbala S."/>
            <person name="Hale W."/>
            <person name="Han Y."/>
            <person name="Hemphill L."/>
            <person name="Highlander S.K."/>
            <person name="Hirani K."/>
            <person name="Hogues M."/>
            <person name="Jackson L."/>
            <person name="Jakkamsetti A."/>
            <person name="Javaid M."/>
            <person name="Jiang H."/>
            <person name="Korchina V."/>
            <person name="Kovar C."/>
            <person name="Lara F."/>
            <person name="Lee S."/>
            <person name="Mata R."/>
            <person name="Mathew T."/>
            <person name="Moen C."/>
            <person name="Morales K."/>
            <person name="Munidasa M."/>
            <person name="Nazareth L."/>
            <person name="Ngo R."/>
            <person name="Nguyen L."/>
            <person name="Okwuonu G."/>
            <person name="Ongeri F."/>
            <person name="Patil S."/>
            <person name="Petrosino J."/>
            <person name="Pham C."/>
            <person name="Pham P."/>
            <person name="Pu L.-L."/>
            <person name="Puazo M."/>
            <person name="Raj R."/>
            <person name="Reid J."/>
            <person name="Rouhana J."/>
            <person name="Saada N."/>
            <person name="Shang Y."/>
            <person name="Simmons D."/>
            <person name="Thornton R."/>
            <person name="Warren J."/>
            <person name="Weissenberger G."/>
            <person name="Zhang J."/>
            <person name="Zhang L."/>
            <person name="Zhou C."/>
            <person name="Zhu D."/>
            <person name="Muzny D."/>
            <person name="Worley K."/>
            <person name="Gibbs R."/>
        </authorList>
    </citation>
    <scope>NUCLEOTIDE SEQUENCE [LARGE SCALE GENOMIC DNA]</scope>
    <source>
        <strain evidence="7 8">ATCC 43531</strain>
    </source>
</reference>
<evidence type="ECO:0000256" key="4">
    <source>
        <dbReference type="ARBA" id="ARBA00022777"/>
    </source>
</evidence>
<evidence type="ECO:0000256" key="3">
    <source>
        <dbReference type="ARBA" id="ARBA00022741"/>
    </source>
</evidence>
<dbReference type="eggNOG" id="COG0524">
    <property type="taxonomic scope" value="Bacteria"/>
</dbReference>
<gene>
    <name evidence="7" type="primary">kdgK</name>
    <name evidence="7" type="ORF">HMPREF0908_1738</name>
</gene>
<dbReference type="PANTHER" id="PTHR43085:SF1">
    <property type="entry name" value="PSEUDOURIDINE KINASE-RELATED"/>
    <property type="match status" value="1"/>
</dbReference>
<dbReference type="GO" id="GO:0005524">
    <property type="term" value="F:ATP binding"/>
    <property type="evidence" value="ECO:0007669"/>
    <property type="project" value="UniProtKB-KW"/>
</dbReference>
<keyword evidence="8" id="KW-1185">Reference proteome</keyword>
<dbReference type="PANTHER" id="PTHR43085">
    <property type="entry name" value="HEXOKINASE FAMILY MEMBER"/>
    <property type="match status" value="1"/>
</dbReference>
<dbReference type="Pfam" id="PF00294">
    <property type="entry name" value="PfkB"/>
    <property type="match status" value="1"/>
</dbReference>
<evidence type="ECO:0000256" key="1">
    <source>
        <dbReference type="ARBA" id="ARBA00010688"/>
    </source>
</evidence>
<dbReference type="SUPFAM" id="SSF53613">
    <property type="entry name" value="Ribokinase-like"/>
    <property type="match status" value="1"/>
</dbReference>
<feature type="domain" description="Carbohydrate kinase PfkB" evidence="6">
    <location>
        <begin position="1"/>
        <end position="303"/>
    </location>
</feature>
<dbReference type="InterPro" id="IPR050306">
    <property type="entry name" value="PfkB_Carbo_kinase"/>
</dbReference>
<dbReference type="Proteomes" id="UP000005309">
    <property type="component" value="Unassembled WGS sequence"/>
</dbReference>
<comment type="similarity">
    <text evidence="1">Belongs to the carbohydrate kinase PfkB family.</text>
</comment>
<evidence type="ECO:0000313" key="7">
    <source>
        <dbReference type="EMBL" id="EEQ47949.1"/>
    </source>
</evidence>
<evidence type="ECO:0000259" key="6">
    <source>
        <dbReference type="Pfam" id="PF00294"/>
    </source>
</evidence>
<accession>C4V5E4</accession>
<dbReference type="InterPro" id="IPR011611">
    <property type="entry name" value="PfkB_dom"/>
</dbReference>
<evidence type="ECO:0000313" key="8">
    <source>
        <dbReference type="Proteomes" id="UP000005309"/>
    </source>
</evidence>
<protein>
    <submittedName>
        <fullName evidence="7">Kinase, PfkB family</fullName>
    </submittedName>
</protein>
<dbReference type="AlphaFoldDB" id="C4V5E4"/>
<organism evidence="7 8">
    <name type="scientific">Selenomonas flueggei ATCC 43531</name>
    <dbReference type="NCBI Taxonomy" id="638302"/>
    <lineage>
        <taxon>Bacteria</taxon>
        <taxon>Bacillati</taxon>
        <taxon>Bacillota</taxon>
        <taxon>Negativicutes</taxon>
        <taxon>Selenomonadales</taxon>
        <taxon>Selenomonadaceae</taxon>
        <taxon>Selenomonas</taxon>
    </lineage>
</organism>
<proteinExistence type="inferred from homology"/>
<dbReference type="InterPro" id="IPR029056">
    <property type="entry name" value="Ribokinase-like"/>
</dbReference>
<dbReference type="PROSITE" id="PS00584">
    <property type="entry name" value="PFKB_KINASES_2"/>
    <property type="match status" value="1"/>
</dbReference>
<dbReference type="RefSeq" id="WP_006690472.1">
    <property type="nucleotide sequence ID" value="NZ_GG694006.1"/>
</dbReference>
<dbReference type="Gene3D" id="3.40.1190.20">
    <property type="match status" value="1"/>
</dbReference>
<dbReference type="STRING" id="638302.HMPREF0908_1738"/>
<dbReference type="GO" id="GO:0016301">
    <property type="term" value="F:kinase activity"/>
    <property type="evidence" value="ECO:0007669"/>
    <property type="project" value="UniProtKB-KW"/>
</dbReference>
<dbReference type="HOGENOM" id="CLU_027634_6_0_9"/>
<keyword evidence="4 7" id="KW-0418">Kinase</keyword>
<dbReference type="OrthoDB" id="9813569at2"/>
<dbReference type="EMBL" id="ACLA01000024">
    <property type="protein sequence ID" value="EEQ47949.1"/>
    <property type="molecule type" value="Genomic_DNA"/>
</dbReference>
<keyword evidence="2" id="KW-0808">Transferase</keyword>
<evidence type="ECO:0000256" key="2">
    <source>
        <dbReference type="ARBA" id="ARBA00022679"/>
    </source>
</evidence>
<sequence length="316" mass="34000">MANILTFGEPMALLMAEEYGPLKDVPLFRRRVSGAEVNIAIGLTRLGHSVSYISRVGQDPFGAHILDFLTEQQINTRYIEVDAADRTGIQLKEKPIDGQDPIVVNFRKGTAFSHISLDVIHTIDWQSINHLHVTGIPAGVSEKARRALNLLMDTARARQIPISFDPNLRPSLWKSKEEMVHIINEFAAKANIVLPGIGEGNILTGHDDAETIADTYLARGIDTVIVKLGAIGAFTKCSDGSSFHTPGFPVKEVIDTVGAGDGFAVGVLSALLEGRSLADAVQRGTAIGARSVMTAGDNEGLPTAQQLEAFLLQEGK</sequence>
<name>C4V5E4_9FIRM</name>
<dbReference type="CDD" id="cd01166">
    <property type="entry name" value="KdgK"/>
    <property type="match status" value="1"/>
</dbReference>